<feature type="region of interest" description="Disordered" evidence="2">
    <location>
        <begin position="1228"/>
        <end position="1249"/>
    </location>
</feature>
<gene>
    <name evidence="4" type="ORF">GCM10009105_34790</name>
</gene>
<dbReference type="SUPFAM" id="SSF56317">
    <property type="entry name" value="Carbon-nitrogen hydrolase"/>
    <property type="match status" value="1"/>
</dbReference>
<dbReference type="InterPro" id="IPR051083">
    <property type="entry name" value="GrpII_Intron_Splice-Mob/Def"/>
</dbReference>
<protein>
    <recommendedName>
        <fullName evidence="3">Reverse transcriptase domain-containing protein</fullName>
    </recommendedName>
</protein>
<evidence type="ECO:0000256" key="2">
    <source>
        <dbReference type="SAM" id="MobiDB-lite"/>
    </source>
</evidence>
<name>A0ABN1IXE8_9GAMM</name>
<accession>A0ABN1IXE8</accession>
<evidence type="ECO:0000313" key="4">
    <source>
        <dbReference type="EMBL" id="GAA0723098.1"/>
    </source>
</evidence>
<dbReference type="Proteomes" id="UP001501523">
    <property type="component" value="Unassembled WGS sequence"/>
</dbReference>
<evidence type="ECO:0000259" key="3">
    <source>
        <dbReference type="PROSITE" id="PS50878"/>
    </source>
</evidence>
<evidence type="ECO:0000313" key="5">
    <source>
        <dbReference type="Proteomes" id="UP001501523"/>
    </source>
</evidence>
<sequence length="1249" mass="140747">MSTEILTPSIELLSQEYVLVQAWKKTSAYIRYHNWYADTLELDRSSVNLPQFLGGLSTEIRQSGRWQNTPLRMVPAPKSQDWHVSKVGMWEPRKRGEVESKLRPLAHADLRSQVVATAIMMCLADRVETAQGDPRTSHQGGFGERRVISYGNRLFCDATATGLRHRWGSSKLYRAYYQDYRSFIARPEVAAQAFADSDDSRVVIVHSDLKQFYDRVRPGLLSEKLAAVLQPGDDPAFHEFASHMLQWRWDERDAIEVSSYERIACVEDFSSIALPQGLVSAGFFANLVLLDFDEALRKSLLVEVSPGVRIVDAARYVDDLRIVLAVDRAVALDRVKELMCEWLQAKLDGTARGLKVSDEKTHAAELHGERRPLVRQSRKMARIQGAISGGFDAAGGVEILDAVQGLIRSQQRCSETRSEDSSWEFAPVPDVRDATVARFAAGRYRTTYRSLRPMLAERGDISLVVGELEPVQLERVSEARTQEDLDEEARAFALGLIEDWIDDPANVRLLRIGLDLWPTPEVLTGVLDLLKPFTVKGGRRKAPRRVAWYCLAEIFRAGATETGFVEDAECLPSRVDLIGYRKELGQEALRLSSLKGVGLPWYLRQQILLFLAVHSPTLAPIARAGSNSETKHYRELIRYLRGDSVAGSDSATLAVLARRSFSVQAEAQQLALRDIGPRRLEQIAERDPSFSLELIRAKPELAEAVAPRLRDDLCLQLRKSADGAPSLAELVLSQEKNGVLRNELALLSFSFEFLKNLKERSEVEVIAPVDVRVELQDDRASWPVRTVTIVDSRISSGRSFYAPPAWCPPDQRWRFCLGYLLRFVLTAREDFTRSVQETHWKEGAPTYRSGVNHWYQRLHGLFNGHAAFGDDWMPISEWVEQLMSALLRWPGSQATDASRFVEAGPEALMEHLRERITNVQRLQGPTTGLLMLRLAAPSPIPNGVARPLRACVIQTIIPGKEEDFNRDDLTCSDPKMRKRHRRHLSSALAAIERMLDLRETHKGRDGRLDWLILPELSVHPDDVRTHLIPFARAHRTIILAGLTYEELFRGQPYVNSALWIIPVWDSAHGLQMRVRRQGKRHLAPMEDSLNSSGTVIQGFRPCQWLVGYEWGSAGESREPLWLTAAICYDATDLALASDLRNRSDVFAIPALNRDVGTFDQMSLALHYHMFQMVIVANNGLYGGSNAYVPYKETYSRQVFHLHGQPQASIAFLEIEPIDLFQQRKTKVSIGSGGSSQTPQWKAPPAGLEK</sequence>
<comment type="similarity">
    <text evidence="1">Belongs to the bacterial reverse transcriptase family.</text>
</comment>
<comment type="caution">
    <text evidence="4">The sequence shown here is derived from an EMBL/GenBank/DDBJ whole genome shotgun (WGS) entry which is preliminary data.</text>
</comment>
<dbReference type="EMBL" id="BAAAEU010000025">
    <property type="protein sequence ID" value="GAA0723098.1"/>
    <property type="molecule type" value="Genomic_DNA"/>
</dbReference>
<reference evidence="4 5" key="1">
    <citation type="journal article" date="2019" name="Int. J. Syst. Evol. Microbiol.">
        <title>The Global Catalogue of Microorganisms (GCM) 10K type strain sequencing project: providing services to taxonomists for standard genome sequencing and annotation.</title>
        <authorList>
            <consortium name="The Broad Institute Genomics Platform"/>
            <consortium name="The Broad Institute Genome Sequencing Center for Infectious Disease"/>
            <person name="Wu L."/>
            <person name="Ma J."/>
        </authorList>
    </citation>
    <scope>NUCLEOTIDE SEQUENCE [LARGE SCALE GENOMIC DNA]</scope>
    <source>
        <strain evidence="4 5">JCM 15421</strain>
    </source>
</reference>
<evidence type="ECO:0000256" key="1">
    <source>
        <dbReference type="ARBA" id="ARBA00034120"/>
    </source>
</evidence>
<feature type="domain" description="Reverse transcriptase" evidence="3">
    <location>
        <begin position="55"/>
        <end position="388"/>
    </location>
</feature>
<dbReference type="PANTHER" id="PTHR34047">
    <property type="entry name" value="NUCLEAR INTRON MATURASE 1, MITOCHONDRIAL-RELATED"/>
    <property type="match status" value="1"/>
</dbReference>
<dbReference type="RefSeq" id="WP_343793541.1">
    <property type="nucleotide sequence ID" value="NZ_BAAAEU010000025.1"/>
</dbReference>
<dbReference type="Pfam" id="PF00078">
    <property type="entry name" value="RVT_1"/>
    <property type="match status" value="1"/>
</dbReference>
<dbReference type="PROSITE" id="PS50878">
    <property type="entry name" value="RT_POL"/>
    <property type="match status" value="1"/>
</dbReference>
<dbReference type="CDD" id="cd01646">
    <property type="entry name" value="RT_Bac_retron_I"/>
    <property type="match status" value="1"/>
</dbReference>
<dbReference type="InterPro" id="IPR036526">
    <property type="entry name" value="C-N_Hydrolase_sf"/>
</dbReference>
<dbReference type="InterPro" id="IPR000477">
    <property type="entry name" value="RT_dom"/>
</dbReference>
<proteinExistence type="inferred from homology"/>
<dbReference type="PANTHER" id="PTHR34047:SF8">
    <property type="entry name" value="PROTEIN YKFC"/>
    <property type="match status" value="1"/>
</dbReference>
<keyword evidence="5" id="KW-1185">Reference proteome</keyword>
<organism evidence="4 5">
    <name type="scientific">Dokdonella soli</name>
    <dbReference type="NCBI Taxonomy" id="529810"/>
    <lineage>
        <taxon>Bacteria</taxon>
        <taxon>Pseudomonadati</taxon>
        <taxon>Pseudomonadota</taxon>
        <taxon>Gammaproteobacteria</taxon>
        <taxon>Lysobacterales</taxon>
        <taxon>Rhodanobacteraceae</taxon>
        <taxon>Dokdonella</taxon>
    </lineage>
</organism>